<protein>
    <submittedName>
        <fullName evidence="7">ABC transporter</fullName>
    </submittedName>
</protein>
<dbReference type="EMBL" id="BSNF01000008">
    <property type="protein sequence ID" value="GLQ07104.1"/>
    <property type="molecule type" value="Genomic_DNA"/>
</dbReference>
<dbReference type="RefSeq" id="WP_169561176.1">
    <property type="nucleotide sequence ID" value="NZ_BSNF01000008.1"/>
</dbReference>
<feature type="region of interest" description="Disordered" evidence="5">
    <location>
        <begin position="1"/>
        <end position="28"/>
    </location>
</feature>
<keyword evidence="4" id="KW-0067">ATP-binding</keyword>
<dbReference type="InterPro" id="IPR017871">
    <property type="entry name" value="ABC_transporter-like_CS"/>
</dbReference>
<dbReference type="PROSITE" id="PS00211">
    <property type="entry name" value="ABC_TRANSPORTER_1"/>
    <property type="match status" value="1"/>
</dbReference>
<name>A0ABQ5U772_9PROT</name>
<dbReference type="InterPro" id="IPR003439">
    <property type="entry name" value="ABC_transporter-like_ATP-bd"/>
</dbReference>
<comment type="caution">
    <text evidence="7">The sequence shown here is derived from an EMBL/GenBank/DDBJ whole genome shotgun (WGS) entry which is preliminary data.</text>
</comment>
<evidence type="ECO:0000256" key="3">
    <source>
        <dbReference type="ARBA" id="ARBA00022741"/>
    </source>
</evidence>
<evidence type="ECO:0000256" key="5">
    <source>
        <dbReference type="SAM" id="MobiDB-lite"/>
    </source>
</evidence>
<evidence type="ECO:0000256" key="1">
    <source>
        <dbReference type="ARBA" id="ARBA00005417"/>
    </source>
</evidence>
<evidence type="ECO:0000313" key="7">
    <source>
        <dbReference type="EMBL" id="GLQ07104.1"/>
    </source>
</evidence>
<proteinExistence type="inferred from homology"/>
<feature type="domain" description="ABC transporter" evidence="6">
    <location>
        <begin position="32"/>
        <end position="257"/>
    </location>
</feature>
<evidence type="ECO:0000256" key="4">
    <source>
        <dbReference type="ARBA" id="ARBA00022840"/>
    </source>
</evidence>
<accession>A0ABQ5U772</accession>
<evidence type="ECO:0000313" key="8">
    <source>
        <dbReference type="Proteomes" id="UP001161409"/>
    </source>
</evidence>
<dbReference type="Proteomes" id="UP001161409">
    <property type="component" value="Unassembled WGS sequence"/>
</dbReference>
<dbReference type="SUPFAM" id="SSF52540">
    <property type="entry name" value="P-loop containing nucleoside triphosphate hydrolases"/>
    <property type="match status" value="1"/>
</dbReference>
<keyword evidence="2" id="KW-0813">Transport</keyword>
<gene>
    <name evidence="7" type="ORF">GCM10007924_23250</name>
</gene>
<dbReference type="SMART" id="SM00382">
    <property type="entry name" value="AAA"/>
    <property type="match status" value="1"/>
</dbReference>
<evidence type="ECO:0000256" key="2">
    <source>
        <dbReference type="ARBA" id="ARBA00022448"/>
    </source>
</evidence>
<reference evidence="7" key="1">
    <citation type="journal article" date="2014" name="Int. J. Syst. Evol. Microbiol.">
        <title>Complete genome of a new Firmicutes species belonging to the dominant human colonic microbiota ('Ruminococcus bicirculans') reveals two chromosomes and a selective capacity to utilize plant glucans.</title>
        <authorList>
            <consortium name="NISC Comparative Sequencing Program"/>
            <person name="Wegmann U."/>
            <person name="Louis P."/>
            <person name="Goesmann A."/>
            <person name="Henrissat B."/>
            <person name="Duncan S.H."/>
            <person name="Flint H.J."/>
        </authorList>
    </citation>
    <scope>NUCLEOTIDE SEQUENCE</scope>
    <source>
        <strain evidence="7">NBRC 103408</strain>
    </source>
</reference>
<sequence>MVAYEQSSPVLQRDVKNNSSETGAARVSTPSPLGVDIHLATLGYQDTIILEDLRLTLHPGRITCLLGPSGVGKTSILKSLAGFLPLSKGSRIECSDGKPLAGRISYMDQNDLTLPWASVLDNLVIAARLSGKKPDFDRARHLLETVGLAGKEALLPSQLSGGMKQRVALARTLMDDNPLVLVDEPFSALDAITRHRLQDLTVSLLSTKTVLMITHDPLEALRMGHHIHVLSGDPVRLSDDLNLTTPVPRDPTGPDITACYNDILALLNTARTEELS</sequence>
<comment type="similarity">
    <text evidence="1">Belongs to the ABC transporter superfamily.</text>
</comment>
<organism evidence="7 8">
    <name type="scientific">Sneathiella chinensis</name>
    <dbReference type="NCBI Taxonomy" id="349750"/>
    <lineage>
        <taxon>Bacteria</taxon>
        <taxon>Pseudomonadati</taxon>
        <taxon>Pseudomonadota</taxon>
        <taxon>Alphaproteobacteria</taxon>
        <taxon>Sneathiellales</taxon>
        <taxon>Sneathiellaceae</taxon>
        <taxon>Sneathiella</taxon>
    </lineage>
</organism>
<feature type="compositionally biased region" description="Polar residues" evidence="5">
    <location>
        <begin position="1"/>
        <end position="10"/>
    </location>
</feature>
<dbReference type="Pfam" id="PF00005">
    <property type="entry name" value="ABC_tran"/>
    <property type="match status" value="1"/>
</dbReference>
<dbReference type="Gene3D" id="3.40.50.300">
    <property type="entry name" value="P-loop containing nucleotide triphosphate hydrolases"/>
    <property type="match status" value="1"/>
</dbReference>
<dbReference type="PROSITE" id="PS50893">
    <property type="entry name" value="ABC_TRANSPORTER_2"/>
    <property type="match status" value="1"/>
</dbReference>
<dbReference type="InterPro" id="IPR050166">
    <property type="entry name" value="ABC_transporter_ATP-bind"/>
</dbReference>
<dbReference type="InterPro" id="IPR003593">
    <property type="entry name" value="AAA+_ATPase"/>
</dbReference>
<dbReference type="PANTHER" id="PTHR42788:SF19">
    <property type="entry name" value="ALIPHATIC SULFONATES IMPORT ATP-BINDING PROTEIN SSUB 2"/>
    <property type="match status" value="1"/>
</dbReference>
<keyword evidence="8" id="KW-1185">Reference proteome</keyword>
<dbReference type="PANTHER" id="PTHR42788">
    <property type="entry name" value="TAURINE IMPORT ATP-BINDING PROTEIN-RELATED"/>
    <property type="match status" value="1"/>
</dbReference>
<dbReference type="InterPro" id="IPR027417">
    <property type="entry name" value="P-loop_NTPase"/>
</dbReference>
<reference evidence="7" key="2">
    <citation type="submission" date="2023-01" db="EMBL/GenBank/DDBJ databases">
        <title>Draft genome sequence of Sneathiella chinensis strain NBRC 103408.</title>
        <authorList>
            <person name="Sun Q."/>
            <person name="Mori K."/>
        </authorList>
    </citation>
    <scope>NUCLEOTIDE SEQUENCE</scope>
    <source>
        <strain evidence="7">NBRC 103408</strain>
    </source>
</reference>
<evidence type="ECO:0000259" key="6">
    <source>
        <dbReference type="PROSITE" id="PS50893"/>
    </source>
</evidence>
<keyword evidence="3" id="KW-0547">Nucleotide-binding</keyword>